<evidence type="ECO:0000259" key="6">
    <source>
        <dbReference type="PROSITE" id="PS50249"/>
    </source>
</evidence>
<dbReference type="SUPFAM" id="SSF102712">
    <property type="entry name" value="JAB1/MPN domain"/>
    <property type="match status" value="1"/>
</dbReference>
<dbReference type="GO" id="GO:0008237">
    <property type="term" value="F:metallopeptidase activity"/>
    <property type="evidence" value="ECO:0007669"/>
    <property type="project" value="UniProtKB-KW"/>
</dbReference>
<comment type="caution">
    <text evidence="7">The sequence shown here is derived from an EMBL/GenBank/DDBJ whole genome shotgun (WGS) entry which is preliminary data.</text>
</comment>
<dbReference type="EMBL" id="JAFKCZ010000004">
    <property type="protein sequence ID" value="MBN7795946.1"/>
    <property type="molecule type" value="Genomic_DNA"/>
</dbReference>
<reference evidence="7" key="1">
    <citation type="submission" date="2021-02" db="EMBL/GenBank/DDBJ databases">
        <title>PHA producing bacteria isolated from coastal sediment in Guangdong, Shenzhen.</title>
        <authorList>
            <person name="Zheng W."/>
            <person name="Yu S."/>
            <person name="Huang Y."/>
        </authorList>
    </citation>
    <scope>NUCLEOTIDE SEQUENCE</scope>
    <source>
        <strain evidence="7">TN14-10</strain>
    </source>
</reference>
<dbReference type="InterPro" id="IPR001405">
    <property type="entry name" value="UPF0758"/>
</dbReference>
<dbReference type="InterPro" id="IPR037518">
    <property type="entry name" value="MPN"/>
</dbReference>
<dbReference type="GO" id="GO:0006508">
    <property type="term" value="P:proteolysis"/>
    <property type="evidence" value="ECO:0007669"/>
    <property type="project" value="UniProtKB-KW"/>
</dbReference>
<dbReference type="InterPro" id="IPR025657">
    <property type="entry name" value="RadC_JAB"/>
</dbReference>
<proteinExistence type="predicted"/>
<keyword evidence="2" id="KW-0479">Metal-binding</keyword>
<name>A0A939IJ62_9GAMM</name>
<accession>A0A939IJ62</accession>
<dbReference type="PROSITE" id="PS50249">
    <property type="entry name" value="MPN"/>
    <property type="match status" value="1"/>
</dbReference>
<keyword evidence="3" id="KW-0378">Hydrolase</keyword>
<keyword evidence="4" id="KW-0862">Zinc</keyword>
<dbReference type="PANTHER" id="PTHR30471">
    <property type="entry name" value="DNA REPAIR PROTEIN RADC"/>
    <property type="match status" value="1"/>
</dbReference>
<dbReference type="AlphaFoldDB" id="A0A939IJ62"/>
<evidence type="ECO:0000313" key="7">
    <source>
        <dbReference type="EMBL" id="MBN7795946.1"/>
    </source>
</evidence>
<keyword evidence="5" id="KW-0482">Metalloprotease</keyword>
<dbReference type="InterPro" id="IPR020891">
    <property type="entry name" value="UPF0758_CS"/>
</dbReference>
<evidence type="ECO:0000256" key="4">
    <source>
        <dbReference type="ARBA" id="ARBA00022833"/>
    </source>
</evidence>
<evidence type="ECO:0000313" key="8">
    <source>
        <dbReference type="Proteomes" id="UP000664303"/>
    </source>
</evidence>
<evidence type="ECO:0000256" key="2">
    <source>
        <dbReference type="ARBA" id="ARBA00022723"/>
    </source>
</evidence>
<dbReference type="Proteomes" id="UP000664303">
    <property type="component" value="Unassembled WGS sequence"/>
</dbReference>
<dbReference type="PANTHER" id="PTHR30471:SF3">
    <property type="entry name" value="UPF0758 PROTEIN YEES-RELATED"/>
    <property type="match status" value="1"/>
</dbReference>
<feature type="domain" description="MPN" evidence="6">
    <location>
        <begin position="43"/>
        <end position="165"/>
    </location>
</feature>
<gene>
    <name evidence="7" type="ORF">JYP50_05070</name>
</gene>
<organism evidence="7 8">
    <name type="scientific">Parahaliea mediterranea</name>
    <dbReference type="NCBI Taxonomy" id="651086"/>
    <lineage>
        <taxon>Bacteria</taxon>
        <taxon>Pseudomonadati</taxon>
        <taxon>Pseudomonadota</taxon>
        <taxon>Gammaproteobacteria</taxon>
        <taxon>Cellvibrionales</taxon>
        <taxon>Halieaceae</taxon>
        <taxon>Parahaliea</taxon>
    </lineage>
</organism>
<evidence type="ECO:0000256" key="5">
    <source>
        <dbReference type="ARBA" id="ARBA00023049"/>
    </source>
</evidence>
<evidence type="ECO:0000256" key="3">
    <source>
        <dbReference type="ARBA" id="ARBA00022801"/>
    </source>
</evidence>
<protein>
    <submittedName>
        <fullName evidence="7">DNA repair protein RadC</fullName>
    </submittedName>
</protein>
<sequence length="170" mass="18973">MKTENLPAPHGRILKGLPFNARHQATIREAVGILESHLQTSPVFTHPNQVNEYCQLQLAGEADEVFCCLYLDTQHRLLNFEQLFRGTIDSAHIHERVILRRCLEVNAASLIVCHNHPSGSPEPSNADIHFTAQLKFLLAMIDVRLMDHIIVGAEGHVSMAQADLLNSVGR</sequence>
<dbReference type="RefSeq" id="WP_206559402.1">
    <property type="nucleotide sequence ID" value="NZ_JAFKCZ010000004.1"/>
</dbReference>
<dbReference type="Pfam" id="PF04002">
    <property type="entry name" value="RadC"/>
    <property type="match status" value="1"/>
</dbReference>
<dbReference type="CDD" id="cd08071">
    <property type="entry name" value="MPN_DUF2466"/>
    <property type="match status" value="1"/>
</dbReference>
<keyword evidence="8" id="KW-1185">Reference proteome</keyword>
<dbReference type="Gene3D" id="3.40.140.10">
    <property type="entry name" value="Cytidine Deaminase, domain 2"/>
    <property type="match status" value="1"/>
</dbReference>
<dbReference type="PROSITE" id="PS01302">
    <property type="entry name" value="UPF0758"/>
    <property type="match status" value="1"/>
</dbReference>
<keyword evidence="1" id="KW-0645">Protease</keyword>
<dbReference type="GO" id="GO:0046872">
    <property type="term" value="F:metal ion binding"/>
    <property type="evidence" value="ECO:0007669"/>
    <property type="project" value="UniProtKB-KW"/>
</dbReference>
<evidence type="ECO:0000256" key="1">
    <source>
        <dbReference type="ARBA" id="ARBA00022670"/>
    </source>
</evidence>